<feature type="region of interest" description="Disordered" evidence="1">
    <location>
        <begin position="91"/>
        <end position="111"/>
    </location>
</feature>
<organism evidence="2 3">
    <name type="scientific">Profundibacter amoris</name>
    <dbReference type="NCBI Taxonomy" id="2171755"/>
    <lineage>
        <taxon>Bacteria</taxon>
        <taxon>Pseudomonadati</taxon>
        <taxon>Pseudomonadota</taxon>
        <taxon>Alphaproteobacteria</taxon>
        <taxon>Rhodobacterales</taxon>
        <taxon>Paracoccaceae</taxon>
        <taxon>Profundibacter</taxon>
    </lineage>
</organism>
<gene>
    <name evidence="2" type="ORF">BAR1_17670</name>
</gene>
<evidence type="ECO:0000256" key="1">
    <source>
        <dbReference type="SAM" id="MobiDB-lite"/>
    </source>
</evidence>
<dbReference type="AlphaFoldDB" id="A0A347UL70"/>
<sequence>MTLIADILLVAGALGAAFYCMILSRRLNRFNDLENGVGGAVAVLAVQVDDMTKTLEQARIAAGESTESLKSLTSKAEDVAKRLELLMASMHDLPEPSAPPAPEPAEDSMQEAVFLRHQDRVVEAAE</sequence>
<protein>
    <submittedName>
        <fullName evidence="2">Uncharacterized protein</fullName>
    </submittedName>
</protein>
<evidence type="ECO:0000313" key="3">
    <source>
        <dbReference type="Proteomes" id="UP000261704"/>
    </source>
</evidence>
<keyword evidence="3" id="KW-1185">Reference proteome</keyword>
<name>A0A347UL70_9RHOB</name>
<evidence type="ECO:0000313" key="2">
    <source>
        <dbReference type="EMBL" id="AXX99598.1"/>
    </source>
</evidence>
<dbReference type="OrthoDB" id="7630018at2"/>
<accession>A0A347UL70</accession>
<dbReference type="KEGG" id="pamo:BAR1_17670"/>
<dbReference type="Proteomes" id="UP000261704">
    <property type="component" value="Chromosome"/>
</dbReference>
<reference evidence="2 3" key="1">
    <citation type="submission" date="2018-09" db="EMBL/GenBank/DDBJ databases">
        <title>Profundibacter amoris BAR1 gen. nov., sp. nov., a new member of the Roseobacter clade isolated at Lokis Castle Vent Field on the Arctic Mid-Oceanic Ridge.</title>
        <authorList>
            <person name="Le Moine Bauer S."/>
            <person name="Sjoeberg A.G."/>
            <person name="L'Haridon S."/>
            <person name="Stokke R."/>
            <person name="Roalkvam I."/>
            <person name="Steen I.H."/>
            <person name="Dahle H."/>
        </authorList>
    </citation>
    <scope>NUCLEOTIDE SEQUENCE [LARGE SCALE GENOMIC DNA]</scope>
    <source>
        <strain evidence="2 3">BAR1</strain>
    </source>
</reference>
<proteinExistence type="predicted"/>
<dbReference type="RefSeq" id="WP_118944249.1">
    <property type="nucleotide sequence ID" value="NZ_CP032125.1"/>
</dbReference>
<dbReference type="EMBL" id="CP032125">
    <property type="protein sequence ID" value="AXX99598.1"/>
    <property type="molecule type" value="Genomic_DNA"/>
</dbReference>